<evidence type="ECO:0000313" key="4">
    <source>
        <dbReference type="Proteomes" id="UP001172155"/>
    </source>
</evidence>
<evidence type="ECO:0000256" key="2">
    <source>
        <dbReference type="SAM" id="Phobius"/>
    </source>
</evidence>
<gene>
    <name evidence="3" type="ORF">B0T18DRAFT_414150</name>
</gene>
<proteinExistence type="predicted"/>
<dbReference type="AlphaFoldDB" id="A0AA40EP84"/>
<evidence type="ECO:0000256" key="1">
    <source>
        <dbReference type="SAM" id="MobiDB-lite"/>
    </source>
</evidence>
<sequence length="270" mass="28752">MPSNTKQKSKRVNCRRSRREDSFASASANHAGYCRCLLRRFCPACSNIVVACRSVMARLTLALLALAASAAALSNVDRRHDGHDDASSTVAPAAASTASHSPDHTHAPSGTGHGHGMNHGAFNFTPSGIPWPQCLRDCCNSFFEYFPEPVNNPLCVSTAFYSNATKCIVVKCTEFEQGAFAVVAAVECPKTKTWAVDTDETKVTADMVKLGGKPQDCEGVRNETIICQNATSTKPPGPVTTGGAVRLMDKTGLNWVVTALVVGGPLAYFL</sequence>
<accession>A0AA40EP84</accession>
<organism evidence="3 4">
    <name type="scientific">Schizothecium vesticola</name>
    <dbReference type="NCBI Taxonomy" id="314040"/>
    <lineage>
        <taxon>Eukaryota</taxon>
        <taxon>Fungi</taxon>
        <taxon>Dikarya</taxon>
        <taxon>Ascomycota</taxon>
        <taxon>Pezizomycotina</taxon>
        <taxon>Sordariomycetes</taxon>
        <taxon>Sordariomycetidae</taxon>
        <taxon>Sordariales</taxon>
        <taxon>Schizotheciaceae</taxon>
        <taxon>Schizothecium</taxon>
    </lineage>
</organism>
<dbReference type="EMBL" id="JAUKUD010000005">
    <property type="protein sequence ID" value="KAK0742973.1"/>
    <property type="molecule type" value="Genomic_DNA"/>
</dbReference>
<keyword evidence="2" id="KW-0472">Membrane</keyword>
<feature type="compositionally biased region" description="Low complexity" evidence="1">
    <location>
        <begin position="87"/>
        <end position="100"/>
    </location>
</feature>
<comment type="caution">
    <text evidence="3">The sequence shown here is derived from an EMBL/GenBank/DDBJ whole genome shotgun (WGS) entry which is preliminary data.</text>
</comment>
<keyword evidence="4" id="KW-1185">Reference proteome</keyword>
<keyword evidence="2" id="KW-0812">Transmembrane</keyword>
<evidence type="ECO:0000313" key="3">
    <source>
        <dbReference type="EMBL" id="KAK0742973.1"/>
    </source>
</evidence>
<feature type="region of interest" description="Disordered" evidence="1">
    <location>
        <begin position="1"/>
        <end position="21"/>
    </location>
</feature>
<feature type="region of interest" description="Disordered" evidence="1">
    <location>
        <begin position="78"/>
        <end position="112"/>
    </location>
</feature>
<keyword evidence="2" id="KW-1133">Transmembrane helix</keyword>
<dbReference type="Proteomes" id="UP001172155">
    <property type="component" value="Unassembled WGS sequence"/>
</dbReference>
<reference evidence="3" key="1">
    <citation type="submission" date="2023-06" db="EMBL/GenBank/DDBJ databases">
        <title>Genome-scale phylogeny and comparative genomics of the fungal order Sordariales.</title>
        <authorList>
            <consortium name="Lawrence Berkeley National Laboratory"/>
            <person name="Hensen N."/>
            <person name="Bonometti L."/>
            <person name="Westerberg I."/>
            <person name="Brannstrom I.O."/>
            <person name="Guillou S."/>
            <person name="Cros-Aarteil S."/>
            <person name="Calhoun S."/>
            <person name="Haridas S."/>
            <person name="Kuo A."/>
            <person name="Mondo S."/>
            <person name="Pangilinan J."/>
            <person name="Riley R."/>
            <person name="LaButti K."/>
            <person name="Andreopoulos B."/>
            <person name="Lipzen A."/>
            <person name="Chen C."/>
            <person name="Yanf M."/>
            <person name="Daum C."/>
            <person name="Ng V."/>
            <person name="Clum A."/>
            <person name="Steindorff A."/>
            <person name="Ohm R."/>
            <person name="Martin F."/>
            <person name="Silar P."/>
            <person name="Natvig D."/>
            <person name="Lalanne C."/>
            <person name="Gautier V."/>
            <person name="Ament-velasquez S.L."/>
            <person name="Kruys A."/>
            <person name="Hutchinson M.I."/>
            <person name="Powell A.J."/>
            <person name="Barry K."/>
            <person name="Miller A.N."/>
            <person name="Grigoriev I.V."/>
            <person name="Debuchy R."/>
            <person name="Gladieux P."/>
            <person name="Thoren M.H."/>
            <person name="Johannesson H."/>
        </authorList>
    </citation>
    <scope>NUCLEOTIDE SEQUENCE</scope>
    <source>
        <strain evidence="3">SMH3187-1</strain>
    </source>
</reference>
<protein>
    <submittedName>
        <fullName evidence="3">Uncharacterized protein</fullName>
    </submittedName>
</protein>
<feature type="compositionally biased region" description="Basic residues" evidence="1">
    <location>
        <begin position="7"/>
        <end position="17"/>
    </location>
</feature>
<feature type="transmembrane region" description="Helical" evidence="2">
    <location>
        <begin position="252"/>
        <end position="269"/>
    </location>
</feature>
<name>A0AA40EP84_9PEZI</name>